<protein>
    <submittedName>
        <fullName evidence="2">Uncharacterized protein</fullName>
    </submittedName>
</protein>
<feature type="compositionally biased region" description="Basic residues" evidence="1">
    <location>
        <begin position="143"/>
        <end position="184"/>
    </location>
</feature>
<name>A0A8X7PFK2_BRACI</name>
<dbReference type="PANTHER" id="PTHR34684">
    <property type="entry name" value="OS08G0192200 PROTEIN"/>
    <property type="match status" value="1"/>
</dbReference>
<dbReference type="EMBL" id="JAAMPC010000017">
    <property type="protein sequence ID" value="KAG2250018.1"/>
    <property type="molecule type" value="Genomic_DNA"/>
</dbReference>
<proteinExistence type="predicted"/>
<feature type="compositionally biased region" description="Basic and acidic residues" evidence="1">
    <location>
        <begin position="109"/>
        <end position="130"/>
    </location>
</feature>
<evidence type="ECO:0000256" key="1">
    <source>
        <dbReference type="SAM" id="MobiDB-lite"/>
    </source>
</evidence>
<evidence type="ECO:0000313" key="2">
    <source>
        <dbReference type="EMBL" id="KAG2250018.1"/>
    </source>
</evidence>
<accession>A0A8X7PFK2</accession>
<sequence length="184" mass="21390">MSVLLTVDKSGKKPFSGVHLMYSMFPYFCTSVLNFGKLNKPGDGRYHIWHHQKQRWQPDGDDNDGEGLGDVEVETFLQSRVKRGRGSVGPKMDEPFPCLPGMELSRTSDTGDRKLVLQPERRPILRHDTDSSSSSSDDEVHGRTHRKRKDHKQTLSKRHKSKDKKRDRKEKRRDEKKKRKHGRD</sequence>
<organism evidence="2 3">
    <name type="scientific">Brassica carinata</name>
    <name type="common">Ethiopian mustard</name>
    <name type="synonym">Abyssinian cabbage</name>
    <dbReference type="NCBI Taxonomy" id="52824"/>
    <lineage>
        <taxon>Eukaryota</taxon>
        <taxon>Viridiplantae</taxon>
        <taxon>Streptophyta</taxon>
        <taxon>Embryophyta</taxon>
        <taxon>Tracheophyta</taxon>
        <taxon>Spermatophyta</taxon>
        <taxon>Magnoliopsida</taxon>
        <taxon>eudicotyledons</taxon>
        <taxon>Gunneridae</taxon>
        <taxon>Pentapetalae</taxon>
        <taxon>rosids</taxon>
        <taxon>malvids</taxon>
        <taxon>Brassicales</taxon>
        <taxon>Brassicaceae</taxon>
        <taxon>Brassiceae</taxon>
        <taxon>Brassica</taxon>
    </lineage>
</organism>
<reference evidence="2 3" key="1">
    <citation type="submission" date="2020-02" db="EMBL/GenBank/DDBJ databases">
        <authorList>
            <person name="Ma Q."/>
            <person name="Huang Y."/>
            <person name="Song X."/>
            <person name="Pei D."/>
        </authorList>
    </citation>
    <scope>NUCLEOTIDE SEQUENCE [LARGE SCALE GENOMIC DNA]</scope>
    <source>
        <strain evidence="2">Sxm20200214</strain>
        <tissue evidence="2">Leaf</tissue>
    </source>
</reference>
<dbReference type="PANTHER" id="PTHR34684:SF1">
    <property type="entry name" value="OS08G0192200 PROTEIN"/>
    <property type="match status" value="1"/>
</dbReference>
<feature type="region of interest" description="Disordered" evidence="1">
    <location>
        <begin position="80"/>
        <end position="184"/>
    </location>
</feature>
<dbReference type="AlphaFoldDB" id="A0A8X7PFK2"/>
<dbReference type="OrthoDB" id="552995at2759"/>
<dbReference type="Proteomes" id="UP000886595">
    <property type="component" value="Unassembled WGS sequence"/>
</dbReference>
<gene>
    <name evidence="2" type="ORF">Bca52824_089646</name>
</gene>
<keyword evidence="3" id="KW-1185">Reference proteome</keyword>
<evidence type="ECO:0000313" key="3">
    <source>
        <dbReference type="Proteomes" id="UP000886595"/>
    </source>
</evidence>
<comment type="caution">
    <text evidence="2">The sequence shown here is derived from an EMBL/GenBank/DDBJ whole genome shotgun (WGS) entry which is preliminary data.</text>
</comment>